<dbReference type="AlphaFoldDB" id="A0A2C6KL82"/>
<feature type="compositionally biased region" description="Basic and acidic residues" evidence="1">
    <location>
        <begin position="357"/>
        <end position="387"/>
    </location>
</feature>
<feature type="region of interest" description="Disordered" evidence="1">
    <location>
        <begin position="409"/>
        <end position="609"/>
    </location>
</feature>
<dbReference type="EMBL" id="MIGC01005250">
    <property type="protein sequence ID" value="PHJ17136.1"/>
    <property type="molecule type" value="Genomic_DNA"/>
</dbReference>
<sequence length="609" mass="67592">MSALSSSYGGEEEEGVPRGEFARPERGGRKLPYLSKTCKSQLGEYQRGHDKKEGRNGEGEGQPRPRPSSSYAYDEEEEDGGYFSERYPDDRLHLLPSSQRNFHPPPPPLRHEEEEERDGDGDPRWQDQSPVVGVVVGGAKEESSFLEKMIKIEATNNKGANKNGKNPLFSRGTTPPLSDLVVPLNRARLALACLQNILSSSWGGGAGRMGFGEKGDLDRRHDQQMAHKRGRKMKGRTEGGEGGSLSQRRGGFALSDDARENFHGDVSRCIEALWQCLDELTRQVQGEQGGEGRERKDVPVRKTGRDSFHHKSFPERDGKESFLEVMGGEASFSSSSSSGWSSPYRHGGDWHPYGAEGIRRNEEEERKEREEVKIQTHKETRTGGVRDETTLETIQRIIRESGLLSSYMALQAAGRKRQRGGPQDERDEGEDGRNGDLSSSSSSVLSHSSYSREDPRGVCVSDKRVRVLGENSRHSGNLRGEEEDGKDFYSQQETKSGGAWKNEEGDARWRRETRKEIMRGEGDEDPQPPYSKNDDRERSPDATSPFTPRNESSSLGIGGTVQRNPRSPYHGGEGGGEKGKPSGATRSESGRVSVYLNSLNKHQTRGGEK</sequence>
<feature type="region of interest" description="Disordered" evidence="1">
    <location>
        <begin position="213"/>
        <end position="250"/>
    </location>
</feature>
<feature type="region of interest" description="Disordered" evidence="1">
    <location>
        <begin position="284"/>
        <end position="315"/>
    </location>
</feature>
<feature type="compositionally biased region" description="Basic and acidic residues" evidence="1">
    <location>
        <begin position="450"/>
        <end position="473"/>
    </location>
</feature>
<feature type="compositionally biased region" description="Basic and acidic residues" evidence="1">
    <location>
        <begin position="46"/>
        <end position="63"/>
    </location>
</feature>
<feature type="non-terminal residue" evidence="2">
    <location>
        <position position="609"/>
    </location>
</feature>
<keyword evidence="3" id="KW-1185">Reference proteome</keyword>
<feature type="compositionally biased region" description="Basic and acidic residues" evidence="1">
    <location>
        <begin position="501"/>
        <end position="521"/>
    </location>
</feature>
<proteinExistence type="predicted"/>
<feature type="compositionally biased region" description="Low complexity" evidence="1">
    <location>
        <begin position="333"/>
        <end position="342"/>
    </location>
</feature>
<dbReference type="RefSeq" id="XP_067918861.1">
    <property type="nucleotide sequence ID" value="XM_068069163.1"/>
</dbReference>
<feature type="compositionally biased region" description="Low complexity" evidence="1">
    <location>
        <begin position="438"/>
        <end position="449"/>
    </location>
</feature>
<feature type="compositionally biased region" description="Basic and acidic residues" evidence="1">
    <location>
        <begin position="213"/>
        <end position="225"/>
    </location>
</feature>
<feature type="compositionally biased region" description="Polar residues" evidence="1">
    <location>
        <begin position="541"/>
        <end position="565"/>
    </location>
</feature>
<feature type="compositionally biased region" description="Basic and acidic residues" evidence="1">
    <location>
        <begin position="15"/>
        <end position="28"/>
    </location>
</feature>
<evidence type="ECO:0000313" key="3">
    <source>
        <dbReference type="Proteomes" id="UP000221165"/>
    </source>
</evidence>
<feature type="region of interest" description="Disordered" evidence="1">
    <location>
        <begin position="1"/>
        <end position="130"/>
    </location>
</feature>
<name>A0A2C6KL82_9APIC</name>
<gene>
    <name evidence="2" type="ORF">CSUI_009044</name>
</gene>
<reference evidence="2 3" key="1">
    <citation type="journal article" date="2017" name="Int. J. Parasitol.">
        <title>The genome of the protozoan parasite Cystoisospora suis and a reverse vaccinology approach to identify vaccine candidates.</title>
        <authorList>
            <person name="Palmieri N."/>
            <person name="Shrestha A."/>
            <person name="Ruttkowski B."/>
            <person name="Beck T."/>
            <person name="Vogl C."/>
            <person name="Tomley F."/>
            <person name="Blake D.P."/>
            <person name="Joachim A."/>
        </authorList>
    </citation>
    <scope>NUCLEOTIDE SEQUENCE [LARGE SCALE GENOMIC DNA]</scope>
    <source>
        <strain evidence="2 3">Wien I</strain>
    </source>
</reference>
<evidence type="ECO:0000313" key="2">
    <source>
        <dbReference type="EMBL" id="PHJ17136.1"/>
    </source>
</evidence>
<dbReference type="VEuPathDB" id="ToxoDB:CSUI_009044"/>
<feature type="region of interest" description="Disordered" evidence="1">
    <location>
        <begin position="333"/>
        <end position="387"/>
    </location>
</feature>
<comment type="caution">
    <text evidence="2">The sequence shown here is derived from an EMBL/GenBank/DDBJ whole genome shotgun (WGS) entry which is preliminary data.</text>
</comment>
<organism evidence="2 3">
    <name type="scientific">Cystoisospora suis</name>
    <dbReference type="NCBI Taxonomy" id="483139"/>
    <lineage>
        <taxon>Eukaryota</taxon>
        <taxon>Sar</taxon>
        <taxon>Alveolata</taxon>
        <taxon>Apicomplexa</taxon>
        <taxon>Conoidasida</taxon>
        <taxon>Coccidia</taxon>
        <taxon>Eucoccidiorida</taxon>
        <taxon>Eimeriorina</taxon>
        <taxon>Sarcocystidae</taxon>
        <taxon>Cystoisospora</taxon>
    </lineage>
</organism>
<feature type="compositionally biased region" description="Basic and acidic residues" evidence="1">
    <location>
        <begin position="290"/>
        <end position="315"/>
    </location>
</feature>
<dbReference type="Proteomes" id="UP000221165">
    <property type="component" value="Unassembled WGS sequence"/>
</dbReference>
<dbReference type="GeneID" id="94432374"/>
<accession>A0A2C6KL82</accession>
<protein>
    <submittedName>
        <fullName evidence="2">Uncharacterized protein</fullName>
    </submittedName>
</protein>
<evidence type="ECO:0000256" key="1">
    <source>
        <dbReference type="SAM" id="MobiDB-lite"/>
    </source>
</evidence>